<evidence type="ECO:0000313" key="1">
    <source>
        <dbReference type="EMBL" id="CAI2189192.1"/>
    </source>
</evidence>
<accession>A0A9W4T1I6</accession>
<protein>
    <submittedName>
        <fullName evidence="1">11615_t:CDS:1</fullName>
    </submittedName>
</protein>
<proteinExistence type="predicted"/>
<dbReference type="AlphaFoldDB" id="A0A9W4T1I6"/>
<gene>
    <name evidence="1" type="ORF">FWILDA_LOCUS13958</name>
</gene>
<dbReference type="EMBL" id="CAMKVN010005665">
    <property type="protein sequence ID" value="CAI2189192.1"/>
    <property type="molecule type" value="Genomic_DNA"/>
</dbReference>
<keyword evidence="2" id="KW-1185">Reference proteome</keyword>
<organism evidence="1 2">
    <name type="scientific">Funneliformis geosporum</name>
    <dbReference type="NCBI Taxonomy" id="1117311"/>
    <lineage>
        <taxon>Eukaryota</taxon>
        <taxon>Fungi</taxon>
        <taxon>Fungi incertae sedis</taxon>
        <taxon>Mucoromycota</taxon>
        <taxon>Glomeromycotina</taxon>
        <taxon>Glomeromycetes</taxon>
        <taxon>Glomerales</taxon>
        <taxon>Glomeraceae</taxon>
        <taxon>Funneliformis</taxon>
    </lineage>
</organism>
<sequence length="145" mass="16483">MINYQLGEWIMQLLCLIPIQIAVSKNHKFQPLCDGKLKAESEQSDGCHIMNDITRNISFEWYEGILNHFGDRNIKVVSSMGEHSCGKHGNMSQIAQIESIGEDNESEYAGYDIHKQCCKDIGKHHHIDYSQNEENSDQGNDGLLM</sequence>
<comment type="caution">
    <text evidence="1">The sequence shown here is derived from an EMBL/GenBank/DDBJ whole genome shotgun (WGS) entry which is preliminary data.</text>
</comment>
<feature type="non-terminal residue" evidence="1">
    <location>
        <position position="145"/>
    </location>
</feature>
<reference evidence="1" key="1">
    <citation type="submission" date="2022-08" db="EMBL/GenBank/DDBJ databases">
        <authorList>
            <person name="Kallberg Y."/>
            <person name="Tangrot J."/>
            <person name="Rosling A."/>
        </authorList>
    </citation>
    <scope>NUCLEOTIDE SEQUENCE</scope>
    <source>
        <strain evidence="1">Wild A</strain>
    </source>
</reference>
<name>A0A9W4T1I6_9GLOM</name>
<evidence type="ECO:0000313" key="2">
    <source>
        <dbReference type="Proteomes" id="UP001153678"/>
    </source>
</evidence>
<dbReference type="OrthoDB" id="2435381at2759"/>
<dbReference type="Proteomes" id="UP001153678">
    <property type="component" value="Unassembled WGS sequence"/>
</dbReference>